<organism evidence="4 5">
    <name type="scientific">Syntrophomonas wolfei subsp. wolfei (strain DSM 2245B / Goettingen)</name>
    <dbReference type="NCBI Taxonomy" id="335541"/>
    <lineage>
        <taxon>Bacteria</taxon>
        <taxon>Bacillati</taxon>
        <taxon>Bacillota</taxon>
        <taxon>Clostridia</taxon>
        <taxon>Eubacteriales</taxon>
        <taxon>Syntrophomonadaceae</taxon>
        <taxon>Syntrophomonas</taxon>
    </lineage>
</organism>
<dbReference type="eggNOG" id="COG0661">
    <property type="taxonomic scope" value="Bacteria"/>
</dbReference>
<dbReference type="Proteomes" id="UP000001968">
    <property type="component" value="Chromosome"/>
</dbReference>
<dbReference type="InterPro" id="IPR004147">
    <property type="entry name" value="ABC1_dom"/>
</dbReference>
<dbReference type="EC" id="1.14.13.-" evidence="4"/>
<dbReference type="PANTHER" id="PTHR10566:SF113">
    <property type="entry name" value="PROTEIN ACTIVITY OF BC1 COMPLEX KINASE 7, CHLOROPLASTIC"/>
    <property type="match status" value="1"/>
</dbReference>
<accession>Q0AXN8</accession>
<keyword evidence="2" id="KW-0812">Transmembrane</keyword>
<dbReference type="GO" id="GO:0016491">
    <property type="term" value="F:oxidoreductase activity"/>
    <property type="evidence" value="ECO:0007669"/>
    <property type="project" value="UniProtKB-KW"/>
</dbReference>
<evidence type="ECO:0000313" key="5">
    <source>
        <dbReference type="Proteomes" id="UP000001968"/>
    </source>
</evidence>
<keyword evidence="2" id="KW-1133">Transmembrane helix</keyword>
<dbReference type="EMBL" id="CP000448">
    <property type="protein sequence ID" value="ABI68516.1"/>
    <property type="molecule type" value="Genomic_DNA"/>
</dbReference>
<evidence type="ECO:0000259" key="3">
    <source>
        <dbReference type="Pfam" id="PF03109"/>
    </source>
</evidence>
<feature type="transmembrane region" description="Helical" evidence="2">
    <location>
        <begin position="501"/>
        <end position="519"/>
    </location>
</feature>
<dbReference type="PANTHER" id="PTHR10566">
    <property type="entry name" value="CHAPERONE-ACTIVITY OF BC1 COMPLEX CABC1 -RELATED"/>
    <property type="match status" value="1"/>
</dbReference>
<name>Q0AXN8_SYNWW</name>
<dbReference type="AlphaFoldDB" id="Q0AXN8"/>
<dbReference type="HOGENOM" id="CLU_006533_0_2_9"/>
<evidence type="ECO:0000256" key="1">
    <source>
        <dbReference type="ARBA" id="ARBA00009670"/>
    </source>
</evidence>
<dbReference type="CDD" id="cd05121">
    <property type="entry name" value="ABC1_ADCK3-like"/>
    <property type="match status" value="1"/>
</dbReference>
<feature type="transmembrane region" description="Helical" evidence="2">
    <location>
        <begin position="531"/>
        <end position="551"/>
    </location>
</feature>
<reference evidence="5" key="1">
    <citation type="journal article" date="2010" name="Environ. Microbiol.">
        <title>The genome of Syntrophomonas wolfei: new insights into syntrophic metabolism and biohydrogen production.</title>
        <authorList>
            <person name="Sieber J.R."/>
            <person name="Sims D.R."/>
            <person name="Han C."/>
            <person name="Kim E."/>
            <person name="Lykidis A."/>
            <person name="Lapidus A.L."/>
            <person name="McDonnald E."/>
            <person name="Rohlin L."/>
            <person name="Culley D.E."/>
            <person name="Gunsalus R."/>
            <person name="McInerney M.J."/>
        </authorList>
    </citation>
    <scope>NUCLEOTIDE SEQUENCE [LARGE SCALE GENOMIC DNA]</scope>
    <source>
        <strain evidence="5">DSM 2245B / Goettingen</strain>
    </source>
</reference>
<keyword evidence="4" id="KW-0560">Oxidoreductase</keyword>
<evidence type="ECO:0000256" key="2">
    <source>
        <dbReference type="SAM" id="Phobius"/>
    </source>
</evidence>
<proteinExistence type="inferred from homology"/>
<evidence type="ECO:0000313" key="4">
    <source>
        <dbReference type="EMBL" id="ABI68516.1"/>
    </source>
</evidence>
<dbReference type="KEGG" id="swo:Swol_1207"/>
<feature type="domain" description="ABC1 atypical kinase-like" evidence="3">
    <location>
        <begin position="97"/>
        <end position="340"/>
    </location>
</feature>
<keyword evidence="5" id="KW-1185">Reference proteome</keyword>
<sequence>MNFRTGIGYLQHLPRYREIVNVLIKHGFGFLFDRFDWPAWLHLKKSSELGHELHSPSAAQRLRFALEDLGPTFIKLGQLLSTRPDLLPPEYIKELEKLQNDVPPFSLEEIYHLCQDVGIDLESDFVWFNPEPLAAASIAQVHEALLPSGQKLVLKIKRPGIDKTIEADLDILRELCKGLEKRNYWARFYRLSDIMEELRQAIHNELDFRVEARNAELFYQTFKDDKNVIIPQIIWDYSSDKILALEYVPGIKISDYITLKQSGLDTVTIARNLVDALFKQIFEQGLLHADPHPGNLAIASGERIIFYDFGQVGIIDERLQGKCIKLLISMMRYDVEGVSRALLAIGIGGQYVDFEDFRRDVSRLQQKYYGLPLSQIKVGEALSELIELSIRYQLRLPPELSLMVKMLMTVESLVAQLDPQISIVNIAEPYGKKLLLRKFTPEHLWKETQSSLFEYLVLIRSFPFQIAKILKILESGQLSLNIEYPELKRAMAKVDVMSNRISLSIILASIVIGTSLVAGMERSSLIKHIPLVEIGFATAIILGLFMAYSILKSGRY</sequence>
<protein>
    <submittedName>
        <fullName evidence="4">2-octaprenylphenol hydroxylase</fullName>
        <ecNumber evidence="4">1.14.13.-</ecNumber>
    </submittedName>
</protein>
<dbReference type="InterPro" id="IPR050154">
    <property type="entry name" value="UbiB_kinase"/>
</dbReference>
<dbReference type="InterPro" id="IPR011009">
    <property type="entry name" value="Kinase-like_dom_sf"/>
</dbReference>
<dbReference type="RefSeq" id="WP_011640619.1">
    <property type="nucleotide sequence ID" value="NC_008346.1"/>
</dbReference>
<dbReference type="SUPFAM" id="SSF56112">
    <property type="entry name" value="Protein kinase-like (PK-like)"/>
    <property type="match status" value="1"/>
</dbReference>
<keyword evidence="2" id="KW-0472">Membrane</keyword>
<dbReference type="Pfam" id="PF03109">
    <property type="entry name" value="ABC1"/>
    <property type="match status" value="1"/>
</dbReference>
<gene>
    <name evidence="4" type="ordered locus">Swol_1207</name>
</gene>
<comment type="similarity">
    <text evidence="1">Belongs to the protein kinase superfamily. ADCK protein kinase family.</text>
</comment>